<reference evidence="2 3" key="1">
    <citation type="submission" date="2019-07" db="EMBL/GenBank/DDBJ databases">
        <title>Genome sequencing of Parabacteroides distasonis iSURF_7.</title>
        <authorList>
            <person name="Degefu H.N."/>
            <person name="Ruoff K.L."/>
            <person name="Price C.E."/>
            <person name="Valls R.A."/>
            <person name="O'Toole G.A."/>
        </authorList>
    </citation>
    <scope>NUCLEOTIDE SEQUENCE [LARGE SCALE GENOMIC DNA]</scope>
    <source>
        <strain evidence="2 3">CFPLTA003_1B</strain>
    </source>
</reference>
<protein>
    <submittedName>
        <fullName evidence="2">DUF4422 domain-containing protein</fullName>
    </submittedName>
</protein>
<sequence length="83" mass="9661">MCYYKDNDFVPNSDIYMPIQCGKAFTKLELGISGDGTGNNISIRNTYWSEITGLYWAWKNMEPTKYVGLCSYRRFFNFSHGFS</sequence>
<evidence type="ECO:0000313" key="2">
    <source>
        <dbReference type="EMBL" id="TWV59839.1"/>
    </source>
</evidence>
<evidence type="ECO:0000313" key="3">
    <source>
        <dbReference type="Proteomes" id="UP000315827"/>
    </source>
</evidence>
<feature type="domain" description="DUF4422" evidence="1">
    <location>
        <begin position="2"/>
        <end position="80"/>
    </location>
</feature>
<gene>
    <name evidence="2" type="ORF">FSA05_17245</name>
</gene>
<accession>A0A5C6KBD6</accession>
<dbReference type="InterPro" id="IPR025536">
    <property type="entry name" value="DUF4422"/>
</dbReference>
<dbReference type="Proteomes" id="UP000315827">
    <property type="component" value="Unassembled WGS sequence"/>
</dbReference>
<comment type="caution">
    <text evidence="2">The sequence shown here is derived from an EMBL/GenBank/DDBJ whole genome shotgun (WGS) entry which is preliminary data.</text>
</comment>
<dbReference type="Pfam" id="PF14393">
    <property type="entry name" value="DUF4422"/>
    <property type="match status" value="1"/>
</dbReference>
<dbReference type="EMBL" id="VOHW01000012">
    <property type="protein sequence ID" value="TWV59839.1"/>
    <property type="molecule type" value="Genomic_DNA"/>
</dbReference>
<evidence type="ECO:0000259" key="1">
    <source>
        <dbReference type="Pfam" id="PF14393"/>
    </source>
</evidence>
<dbReference type="RefSeq" id="WP_146375920.1">
    <property type="nucleotide sequence ID" value="NZ_VOHW01000012.1"/>
</dbReference>
<name>A0A5C6KBD6_PARDI</name>
<dbReference type="AlphaFoldDB" id="A0A5C6KBD6"/>
<proteinExistence type="predicted"/>
<organism evidence="2 3">
    <name type="scientific">Parabacteroides distasonis</name>
    <dbReference type="NCBI Taxonomy" id="823"/>
    <lineage>
        <taxon>Bacteria</taxon>
        <taxon>Pseudomonadati</taxon>
        <taxon>Bacteroidota</taxon>
        <taxon>Bacteroidia</taxon>
        <taxon>Bacteroidales</taxon>
        <taxon>Tannerellaceae</taxon>
        <taxon>Parabacteroides</taxon>
    </lineage>
</organism>